<dbReference type="PANTHER" id="PTHR30572">
    <property type="entry name" value="MEMBRANE COMPONENT OF TRANSPORTER-RELATED"/>
    <property type="match status" value="1"/>
</dbReference>
<comment type="caution">
    <text evidence="10">The sequence shown here is derived from an EMBL/GenBank/DDBJ whole genome shotgun (WGS) entry which is preliminary data.</text>
</comment>
<evidence type="ECO:0000256" key="1">
    <source>
        <dbReference type="ARBA" id="ARBA00004651"/>
    </source>
</evidence>
<evidence type="ECO:0000256" key="5">
    <source>
        <dbReference type="ARBA" id="ARBA00023136"/>
    </source>
</evidence>
<dbReference type="GO" id="GO:0005886">
    <property type="term" value="C:plasma membrane"/>
    <property type="evidence" value="ECO:0007669"/>
    <property type="project" value="UniProtKB-SubCell"/>
</dbReference>
<evidence type="ECO:0000256" key="6">
    <source>
        <dbReference type="ARBA" id="ARBA00038076"/>
    </source>
</evidence>
<evidence type="ECO:0000313" key="10">
    <source>
        <dbReference type="EMBL" id="RUT10215.1"/>
    </source>
</evidence>
<organism evidence="10 11">
    <name type="scientific">Dulcicalothrix desertica PCC 7102</name>
    <dbReference type="NCBI Taxonomy" id="232991"/>
    <lineage>
        <taxon>Bacteria</taxon>
        <taxon>Bacillati</taxon>
        <taxon>Cyanobacteriota</taxon>
        <taxon>Cyanophyceae</taxon>
        <taxon>Nostocales</taxon>
        <taxon>Calotrichaceae</taxon>
        <taxon>Dulcicalothrix</taxon>
    </lineage>
</organism>
<accession>A0A3S1J9Q9</accession>
<evidence type="ECO:0000313" key="11">
    <source>
        <dbReference type="Proteomes" id="UP000271624"/>
    </source>
</evidence>
<feature type="transmembrane region" description="Helical" evidence="7">
    <location>
        <begin position="263"/>
        <end position="287"/>
    </location>
</feature>
<feature type="transmembrane region" description="Helical" evidence="7">
    <location>
        <begin position="353"/>
        <end position="372"/>
    </location>
</feature>
<evidence type="ECO:0000256" key="2">
    <source>
        <dbReference type="ARBA" id="ARBA00022475"/>
    </source>
</evidence>
<feature type="domain" description="MacB-like periplasmic core" evidence="9">
    <location>
        <begin position="23"/>
        <end position="230"/>
    </location>
</feature>
<comment type="similarity">
    <text evidence="6">Belongs to the ABC-4 integral membrane protein family.</text>
</comment>
<keyword evidence="5 7" id="KW-0472">Membrane</keyword>
<dbReference type="InterPro" id="IPR025857">
    <property type="entry name" value="MacB_PCD"/>
</dbReference>
<reference evidence="10" key="1">
    <citation type="submission" date="2018-12" db="EMBL/GenBank/DDBJ databases">
        <authorList>
            <person name="Will S."/>
            <person name="Neumann-Schaal M."/>
            <person name="Henke P."/>
        </authorList>
    </citation>
    <scope>NUCLEOTIDE SEQUENCE</scope>
    <source>
        <strain evidence="10">PCC 7102</strain>
    </source>
</reference>
<feature type="domain" description="ABC3 transporter permease C-terminal" evidence="8">
    <location>
        <begin position="267"/>
        <end position="379"/>
    </location>
</feature>
<dbReference type="OrthoDB" id="9770099at2"/>
<sequence length="386" mass="41945">MSITPFDLLNLTIRSLSGNPLRSTLTTLSVFIGVAAVTATLQVGSISRSVIARQIAERDAPQATVFPESQLRLEDIKFLQQRLVGLRAISASSFPTSSRTLFQDQEANPLMLGVSQNFLLTSGKQLVRGRFFTKADFVSYRPVVVIDQFLANKLFKNQKPIGQRIYTERRPYIVVGVVKTSVSSSDAPEGEIMIPMSVYNALMGSRHIGAIWMRPHKLEDLKHLEDKAKNLLEQRFPGQKFDVRNNIEDILEQQKTLELVSRALAAVGVISLLVGGVGIANITIATVSERTSEIGLKLAIGATKRDIMLQFILEATLLSLLGGTVAISMVHGLTLVVANSFDLPYQFESNTGALSLGSALLVGVGAGFLPALRASQLNPVTALRST</sequence>
<evidence type="ECO:0000256" key="3">
    <source>
        <dbReference type="ARBA" id="ARBA00022692"/>
    </source>
</evidence>
<evidence type="ECO:0000259" key="9">
    <source>
        <dbReference type="Pfam" id="PF12704"/>
    </source>
</evidence>
<feature type="transmembrane region" description="Helical" evidence="7">
    <location>
        <begin position="307"/>
        <end position="333"/>
    </location>
</feature>
<dbReference type="GO" id="GO:0022857">
    <property type="term" value="F:transmembrane transporter activity"/>
    <property type="evidence" value="ECO:0007669"/>
    <property type="project" value="TreeGrafter"/>
</dbReference>
<dbReference type="AlphaFoldDB" id="A0A3S1J9Q9"/>
<reference evidence="10" key="2">
    <citation type="journal article" date="2019" name="Genome Biol. Evol.">
        <title>Day and night: Metabolic profiles and evolutionary relationships of six axenic non-marine cyanobacteria.</title>
        <authorList>
            <person name="Will S.E."/>
            <person name="Henke P."/>
            <person name="Boedeker C."/>
            <person name="Huang S."/>
            <person name="Brinkmann H."/>
            <person name="Rohde M."/>
            <person name="Jarek M."/>
            <person name="Friedl T."/>
            <person name="Seufert S."/>
            <person name="Schumacher M."/>
            <person name="Overmann J."/>
            <person name="Neumann-Schaal M."/>
            <person name="Petersen J."/>
        </authorList>
    </citation>
    <scope>NUCLEOTIDE SEQUENCE [LARGE SCALE GENOMIC DNA]</scope>
    <source>
        <strain evidence="10">PCC 7102</strain>
    </source>
</reference>
<dbReference type="PANTHER" id="PTHR30572:SF4">
    <property type="entry name" value="ABC TRANSPORTER PERMEASE YTRF"/>
    <property type="match status" value="1"/>
</dbReference>
<dbReference type="Proteomes" id="UP000271624">
    <property type="component" value="Unassembled WGS sequence"/>
</dbReference>
<dbReference type="RefSeq" id="WP_127078872.1">
    <property type="nucleotide sequence ID" value="NZ_RSCL01000001.1"/>
</dbReference>
<dbReference type="Pfam" id="PF12704">
    <property type="entry name" value="MacB_PCD"/>
    <property type="match status" value="1"/>
</dbReference>
<dbReference type="EMBL" id="RSCL01000001">
    <property type="protein sequence ID" value="RUT10215.1"/>
    <property type="molecule type" value="Genomic_DNA"/>
</dbReference>
<evidence type="ECO:0000256" key="7">
    <source>
        <dbReference type="SAM" id="Phobius"/>
    </source>
</evidence>
<evidence type="ECO:0000256" key="4">
    <source>
        <dbReference type="ARBA" id="ARBA00022989"/>
    </source>
</evidence>
<keyword evidence="3 7" id="KW-0812">Transmembrane</keyword>
<name>A0A3S1J9Q9_9CYAN</name>
<protein>
    <submittedName>
        <fullName evidence="10">Multidrug ABC transporter substrate-binding protein</fullName>
    </submittedName>
</protein>
<dbReference type="Pfam" id="PF02687">
    <property type="entry name" value="FtsX"/>
    <property type="match status" value="1"/>
</dbReference>
<proteinExistence type="inferred from homology"/>
<comment type="subcellular location">
    <subcellularLocation>
        <location evidence="1">Cell membrane</location>
        <topology evidence="1">Multi-pass membrane protein</topology>
    </subcellularLocation>
</comment>
<keyword evidence="2" id="KW-1003">Cell membrane</keyword>
<keyword evidence="11" id="KW-1185">Reference proteome</keyword>
<evidence type="ECO:0000259" key="8">
    <source>
        <dbReference type="Pfam" id="PF02687"/>
    </source>
</evidence>
<dbReference type="InterPro" id="IPR003838">
    <property type="entry name" value="ABC3_permease_C"/>
</dbReference>
<keyword evidence="4 7" id="KW-1133">Transmembrane helix</keyword>
<dbReference type="InterPro" id="IPR050250">
    <property type="entry name" value="Macrolide_Exporter_MacB"/>
</dbReference>
<gene>
    <name evidence="10" type="ORF">DSM106972_007100</name>
</gene>